<protein>
    <submittedName>
        <fullName evidence="1">Uncharacterized protein</fullName>
    </submittedName>
</protein>
<comment type="caution">
    <text evidence="1">The sequence shown here is derived from an EMBL/GenBank/DDBJ whole genome shotgun (WGS) entry which is preliminary data.</text>
</comment>
<accession>A0ACC5WIZ8</accession>
<gene>
    <name evidence="1" type="ORF">PGIGA_G00223000</name>
</gene>
<reference evidence="1 2" key="1">
    <citation type="journal article" date="2022" name="bioRxiv">
        <title>An ancient truncated duplication of the anti-Mullerian hormone receptor type 2 gene is a potential conserved master sex determinant in the Pangasiidae catfish family.</title>
        <authorList>
            <person name="Wen M."/>
            <person name="Pan Q."/>
            <person name="Jouanno E."/>
            <person name="Montfort J."/>
            <person name="Zahm M."/>
            <person name="Cabau C."/>
            <person name="Klopp C."/>
            <person name="Iampietro C."/>
            <person name="Roques C."/>
            <person name="Bouchez O."/>
            <person name="Castinel A."/>
            <person name="Donnadieu C."/>
            <person name="Parrinello H."/>
            <person name="Poncet C."/>
            <person name="Belmonte E."/>
            <person name="Gautier V."/>
            <person name="Avarre J.-C."/>
            <person name="Dugue R."/>
            <person name="Gustiano R."/>
            <person name="Ha T.T.T."/>
            <person name="Campet M."/>
            <person name="Sriphairoj K."/>
            <person name="Ribolli J."/>
            <person name="de Almeida F.L."/>
            <person name="Desvignes T."/>
            <person name="Postlethwait J.H."/>
            <person name="Bucao C.F."/>
            <person name="Robinson-Rechavi M."/>
            <person name="Bobe J."/>
            <person name="Herpin A."/>
            <person name="Guiguen Y."/>
        </authorList>
    </citation>
    <scope>NUCLEOTIDE SEQUENCE [LARGE SCALE GENOMIC DNA]</scope>
    <source>
        <strain evidence="1">YG-Dec2019</strain>
    </source>
</reference>
<name>A0ACC5WIZ8_PANGG</name>
<keyword evidence="2" id="KW-1185">Reference proteome</keyword>
<proteinExistence type="predicted"/>
<dbReference type="Proteomes" id="UP000829447">
    <property type="component" value="Linkage Group LG6"/>
</dbReference>
<evidence type="ECO:0000313" key="2">
    <source>
        <dbReference type="Proteomes" id="UP000829447"/>
    </source>
</evidence>
<sequence length="375" mass="43012">MKMTRTLAQLLREYLAERQIHKNRLVTKDGHCNIAYGSVRQSHLFVYVLDFWTTLMDMRWRYIVFHFGASFVFGWFIFGLFWYWAAFANGDLYWQNPSPDHNPCVVNVVDMTGAFLQAIETQMSIGYGYRVITPFCPSAITIFTVQAVFGTVIICFWCGVIMTKVSRPKKRAKTISFSKMAVICSNKDNLCLQIRVANMRKSLMIGSQIYGKLLKTTVTPEGETIIMDQTRIDFIVDAGKDNLFFVCPLTLYHIIDESSPFFQTTVDTLHQQEFELVVFLDGTAESTSSSCQVRTSYLPKEIMWGYQFLPIISRNKDGKYHVDFSNFARVAPVDTAPCASHFAKSPDSFNHYNTPTESDRFQEMEVKDQSCATNM</sequence>
<dbReference type="EMBL" id="CM040459">
    <property type="protein sequence ID" value="MCI4379018.1"/>
    <property type="molecule type" value="Genomic_DNA"/>
</dbReference>
<evidence type="ECO:0000313" key="1">
    <source>
        <dbReference type="EMBL" id="MCI4379018.1"/>
    </source>
</evidence>
<organism evidence="1 2">
    <name type="scientific">Pangasianodon gigas</name>
    <name type="common">Mekong giant catfish</name>
    <name type="synonym">Pangasius gigas</name>
    <dbReference type="NCBI Taxonomy" id="30993"/>
    <lineage>
        <taxon>Eukaryota</taxon>
        <taxon>Metazoa</taxon>
        <taxon>Chordata</taxon>
        <taxon>Craniata</taxon>
        <taxon>Vertebrata</taxon>
        <taxon>Euteleostomi</taxon>
        <taxon>Actinopterygii</taxon>
        <taxon>Neopterygii</taxon>
        <taxon>Teleostei</taxon>
        <taxon>Ostariophysi</taxon>
        <taxon>Siluriformes</taxon>
        <taxon>Pangasiidae</taxon>
        <taxon>Pangasianodon</taxon>
    </lineage>
</organism>